<evidence type="ECO:0000313" key="1">
    <source>
        <dbReference type="EMBL" id="KAF5776399.1"/>
    </source>
</evidence>
<keyword evidence="2" id="KW-1185">Reference proteome</keyword>
<reference evidence="1" key="2">
    <citation type="submission" date="2020-06" db="EMBL/GenBank/DDBJ databases">
        <title>Helianthus annuus Genome sequencing and assembly Release 2.</title>
        <authorList>
            <person name="Gouzy J."/>
            <person name="Langlade N."/>
            <person name="Munos S."/>
        </authorList>
    </citation>
    <scope>NUCLEOTIDE SEQUENCE</scope>
    <source>
        <tissue evidence="1">Leaves</tissue>
    </source>
</reference>
<dbReference type="Proteomes" id="UP000215914">
    <property type="component" value="Unassembled WGS sequence"/>
</dbReference>
<gene>
    <name evidence="1" type="ORF">HanXRQr2_Chr12g0523831</name>
</gene>
<dbReference type="Gramene" id="mRNA:HanXRQr2_Chr12g0523831">
    <property type="protein sequence ID" value="CDS:HanXRQr2_Chr12g0523831.1"/>
    <property type="gene ID" value="HanXRQr2_Chr12g0523831"/>
</dbReference>
<name>A0A9K3EP21_HELAN</name>
<comment type="caution">
    <text evidence="1">The sequence shown here is derived from an EMBL/GenBank/DDBJ whole genome shotgun (WGS) entry which is preliminary data.</text>
</comment>
<proteinExistence type="predicted"/>
<sequence length="81" mass="9383">MEVGSIGFGVRFEMGPVDKFLEMVLPPIVFSLFNLEVVFGNRVAFRFLGFRFLENLFQEKQSWISVPCENLFSRKALTVYP</sequence>
<accession>A0A9K3EP21</accession>
<evidence type="ECO:0000313" key="2">
    <source>
        <dbReference type="Proteomes" id="UP000215914"/>
    </source>
</evidence>
<protein>
    <submittedName>
        <fullName evidence="1">Uncharacterized protein</fullName>
    </submittedName>
</protein>
<dbReference type="AlphaFoldDB" id="A0A9K3EP21"/>
<reference evidence="1" key="1">
    <citation type="journal article" date="2017" name="Nature">
        <title>The sunflower genome provides insights into oil metabolism, flowering and Asterid evolution.</title>
        <authorList>
            <person name="Badouin H."/>
            <person name="Gouzy J."/>
            <person name="Grassa C.J."/>
            <person name="Murat F."/>
            <person name="Staton S.E."/>
            <person name="Cottret L."/>
            <person name="Lelandais-Briere C."/>
            <person name="Owens G.L."/>
            <person name="Carrere S."/>
            <person name="Mayjonade B."/>
            <person name="Legrand L."/>
            <person name="Gill N."/>
            <person name="Kane N.C."/>
            <person name="Bowers J.E."/>
            <person name="Hubner S."/>
            <person name="Bellec A."/>
            <person name="Berard A."/>
            <person name="Berges H."/>
            <person name="Blanchet N."/>
            <person name="Boniface M.C."/>
            <person name="Brunel D."/>
            <person name="Catrice O."/>
            <person name="Chaidir N."/>
            <person name="Claudel C."/>
            <person name="Donnadieu C."/>
            <person name="Faraut T."/>
            <person name="Fievet G."/>
            <person name="Helmstetter N."/>
            <person name="King M."/>
            <person name="Knapp S.J."/>
            <person name="Lai Z."/>
            <person name="Le Paslier M.C."/>
            <person name="Lippi Y."/>
            <person name="Lorenzon L."/>
            <person name="Mandel J.R."/>
            <person name="Marage G."/>
            <person name="Marchand G."/>
            <person name="Marquand E."/>
            <person name="Bret-Mestries E."/>
            <person name="Morien E."/>
            <person name="Nambeesan S."/>
            <person name="Nguyen T."/>
            <person name="Pegot-Espagnet P."/>
            <person name="Pouilly N."/>
            <person name="Raftis F."/>
            <person name="Sallet E."/>
            <person name="Schiex T."/>
            <person name="Thomas J."/>
            <person name="Vandecasteele C."/>
            <person name="Vares D."/>
            <person name="Vear F."/>
            <person name="Vautrin S."/>
            <person name="Crespi M."/>
            <person name="Mangin B."/>
            <person name="Burke J.M."/>
            <person name="Salse J."/>
            <person name="Munos S."/>
            <person name="Vincourt P."/>
            <person name="Rieseberg L.H."/>
            <person name="Langlade N.B."/>
        </authorList>
    </citation>
    <scope>NUCLEOTIDE SEQUENCE</scope>
    <source>
        <tissue evidence="1">Leaves</tissue>
    </source>
</reference>
<dbReference type="EMBL" id="MNCJ02000327">
    <property type="protein sequence ID" value="KAF5776399.1"/>
    <property type="molecule type" value="Genomic_DNA"/>
</dbReference>
<organism evidence="1 2">
    <name type="scientific">Helianthus annuus</name>
    <name type="common">Common sunflower</name>
    <dbReference type="NCBI Taxonomy" id="4232"/>
    <lineage>
        <taxon>Eukaryota</taxon>
        <taxon>Viridiplantae</taxon>
        <taxon>Streptophyta</taxon>
        <taxon>Embryophyta</taxon>
        <taxon>Tracheophyta</taxon>
        <taxon>Spermatophyta</taxon>
        <taxon>Magnoliopsida</taxon>
        <taxon>eudicotyledons</taxon>
        <taxon>Gunneridae</taxon>
        <taxon>Pentapetalae</taxon>
        <taxon>asterids</taxon>
        <taxon>campanulids</taxon>
        <taxon>Asterales</taxon>
        <taxon>Asteraceae</taxon>
        <taxon>Asteroideae</taxon>
        <taxon>Heliantheae alliance</taxon>
        <taxon>Heliantheae</taxon>
        <taxon>Helianthus</taxon>
    </lineage>
</organism>